<dbReference type="GO" id="GO:0005634">
    <property type="term" value="C:nucleus"/>
    <property type="evidence" value="ECO:0007669"/>
    <property type="project" value="TreeGrafter"/>
</dbReference>
<keyword evidence="1" id="KW-0235">DNA replication</keyword>
<dbReference type="InterPro" id="IPR003593">
    <property type="entry name" value="AAA+_ATPase"/>
</dbReference>
<dbReference type="SUPFAM" id="SSF52540">
    <property type="entry name" value="P-loop containing nucleoside triphosphate hydrolases"/>
    <property type="match status" value="1"/>
</dbReference>
<dbReference type="GO" id="GO:0003677">
    <property type="term" value="F:DNA binding"/>
    <property type="evidence" value="ECO:0007669"/>
    <property type="project" value="TreeGrafter"/>
</dbReference>
<reference evidence="6" key="2">
    <citation type="submission" date="2022-06" db="UniProtKB">
        <authorList>
            <consortium name="EnsemblMetazoa"/>
        </authorList>
    </citation>
    <scope>IDENTIFICATION</scope>
    <source>
        <strain evidence="6">DF5081</strain>
    </source>
</reference>
<feature type="compositionally biased region" description="Low complexity" evidence="4">
    <location>
        <begin position="137"/>
        <end position="146"/>
    </location>
</feature>
<dbReference type="EnsemblMetazoa" id="CJA10161a.1">
    <property type="protein sequence ID" value="CJA10161a.1"/>
    <property type="gene ID" value="WBGene00129365"/>
</dbReference>
<dbReference type="Gene3D" id="3.40.50.300">
    <property type="entry name" value="P-loop containing nucleotide triphosphate hydrolases"/>
    <property type="match status" value="1"/>
</dbReference>
<dbReference type="InterPro" id="IPR027417">
    <property type="entry name" value="P-loop_NTPase"/>
</dbReference>
<dbReference type="Pfam" id="PF00004">
    <property type="entry name" value="AAA"/>
    <property type="match status" value="1"/>
</dbReference>
<dbReference type="FunFam" id="1.10.8.60:FF:000021">
    <property type="entry name" value="Replication factor C subunit 1"/>
    <property type="match status" value="1"/>
</dbReference>
<name>A0A8R1HW21_CAEJA</name>
<feature type="compositionally biased region" description="Acidic residues" evidence="4">
    <location>
        <begin position="198"/>
        <end position="207"/>
    </location>
</feature>
<dbReference type="GO" id="GO:0006260">
    <property type="term" value="P:DNA replication"/>
    <property type="evidence" value="ECO:0007669"/>
    <property type="project" value="UniProtKB-KW"/>
</dbReference>
<reference evidence="7" key="1">
    <citation type="submission" date="2010-08" db="EMBL/GenBank/DDBJ databases">
        <authorList>
            <consortium name="Caenorhabditis japonica Sequencing Consortium"/>
            <person name="Wilson R.K."/>
        </authorList>
    </citation>
    <scope>NUCLEOTIDE SEQUENCE [LARGE SCALE GENOMIC DNA]</scope>
    <source>
        <strain evidence="7">DF5081</strain>
    </source>
</reference>
<dbReference type="Proteomes" id="UP000005237">
    <property type="component" value="Unassembled WGS sequence"/>
</dbReference>
<accession>A0A8R1HW21</accession>
<dbReference type="CDD" id="cd18140">
    <property type="entry name" value="HLD_clamp_RFC"/>
    <property type="match status" value="1"/>
</dbReference>
<evidence type="ECO:0000313" key="6">
    <source>
        <dbReference type="EnsemblMetazoa" id="CJA10161a.1"/>
    </source>
</evidence>
<proteinExistence type="predicted"/>
<sequence>MLQKCLVTISEQFCSILSDGENPVPRHLRGPPKSASLKMSTKRKKIVLSSDSDDDMPVKTPRKAEQGAGTKKRAKPVVLSDEEDCSASKKSAVPAKRAKRQEKSYSSDEDELVRGSAKKKGKKELPSGQKTLDFMKKPAAPAAVKKSAIPERTPVNPADFFKNSPAPASKPVKKRSPVKISPSSKENAKKPVKKVSDDEFVDSDDSFDTFTPITVKKSPKKVAEPVKTVKKETPIKKETPKKEKKGPPKLTTNLSTSSQVSTSSVEFPAEKKPEPVLSWVDKYKPKRMGELVGQNGEKSPINKLMDWIKHWAKNNLGENGKVKKPKPAPWMASQDGTAFKAALLSGSPGVGKTTCAYMACQQLGLQLVEMNASDVRNKKHLEAKIGELSGSHQIEQFFGKKATCAPQDNQKVHHVLIMDEVDGMSGNEDRAGVSELIQIIKESKIPIICICNDRQHPKIRSLANYCFDLRFSKPRVEMIRSRMMTICSQEKLKIGVEELDELIELSGHDVRQTIYNLQMRSKSSDAKVNKKDQAWGTNFG</sequence>
<protein>
    <submittedName>
        <fullName evidence="6">AAA domain-containing protein</fullName>
    </submittedName>
</protein>
<keyword evidence="3" id="KW-0067">ATP-binding</keyword>
<evidence type="ECO:0000313" key="7">
    <source>
        <dbReference type="Proteomes" id="UP000005237"/>
    </source>
</evidence>
<feature type="compositionally biased region" description="Low complexity" evidence="4">
    <location>
        <begin position="248"/>
        <end position="265"/>
    </location>
</feature>
<dbReference type="GO" id="GO:0005524">
    <property type="term" value="F:ATP binding"/>
    <property type="evidence" value="ECO:0007669"/>
    <property type="project" value="UniProtKB-KW"/>
</dbReference>
<feature type="compositionally biased region" description="Basic and acidic residues" evidence="4">
    <location>
        <begin position="186"/>
        <end position="197"/>
    </location>
</feature>
<keyword evidence="2" id="KW-0547">Nucleotide-binding</keyword>
<dbReference type="Gene3D" id="1.10.8.60">
    <property type="match status" value="1"/>
</dbReference>
<dbReference type="InterPro" id="IPR003959">
    <property type="entry name" value="ATPase_AAA_core"/>
</dbReference>
<dbReference type="PANTHER" id="PTHR23389:SF6">
    <property type="entry name" value="REPLICATION FACTOR C SUBUNIT 1"/>
    <property type="match status" value="1"/>
</dbReference>
<feature type="domain" description="AAA+ ATPase" evidence="5">
    <location>
        <begin position="338"/>
        <end position="477"/>
    </location>
</feature>
<keyword evidence="7" id="KW-1185">Reference proteome</keyword>
<feature type="compositionally biased region" description="Basic and acidic residues" evidence="4">
    <location>
        <begin position="221"/>
        <end position="241"/>
    </location>
</feature>
<dbReference type="InterPro" id="IPR047854">
    <property type="entry name" value="RFC_lid"/>
</dbReference>
<evidence type="ECO:0000259" key="5">
    <source>
        <dbReference type="SMART" id="SM00382"/>
    </source>
</evidence>
<dbReference type="GO" id="GO:0016887">
    <property type="term" value="F:ATP hydrolysis activity"/>
    <property type="evidence" value="ECO:0007669"/>
    <property type="project" value="InterPro"/>
</dbReference>
<feature type="region of interest" description="Disordered" evidence="4">
    <location>
        <begin position="19"/>
        <end position="269"/>
    </location>
</feature>
<evidence type="ECO:0000256" key="3">
    <source>
        <dbReference type="ARBA" id="ARBA00022840"/>
    </source>
</evidence>
<dbReference type="PANTHER" id="PTHR23389">
    <property type="entry name" value="CHROMOSOME TRANSMISSION FIDELITY FACTOR 18"/>
    <property type="match status" value="1"/>
</dbReference>
<dbReference type="FunFam" id="3.40.50.300:FF:000395">
    <property type="entry name" value="Replication factor C subunit 1"/>
    <property type="match status" value="1"/>
</dbReference>
<organism evidence="6 7">
    <name type="scientific">Caenorhabditis japonica</name>
    <dbReference type="NCBI Taxonomy" id="281687"/>
    <lineage>
        <taxon>Eukaryota</taxon>
        <taxon>Metazoa</taxon>
        <taxon>Ecdysozoa</taxon>
        <taxon>Nematoda</taxon>
        <taxon>Chromadorea</taxon>
        <taxon>Rhabditida</taxon>
        <taxon>Rhabditina</taxon>
        <taxon>Rhabditomorpha</taxon>
        <taxon>Rhabditoidea</taxon>
        <taxon>Rhabditidae</taxon>
        <taxon>Peloderinae</taxon>
        <taxon>Caenorhabditis</taxon>
    </lineage>
</organism>
<evidence type="ECO:0000256" key="1">
    <source>
        <dbReference type="ARBA" id="ARBA00022705"/>
    </source>
</evidence>
<dbReference type="CDD" id="cd00009">
    <property type="entry name" value="AAA"/>
    <property type="match status" value="1"/>
</dbReference>
<dbReference type="SMART" id="SM00382">
    <property type="entry name" value="AAA"/>
    <property type="match status" value="1"/>
</dbReference>
<evidence type="ECO:0000256" key="4">
    <source>
        <dbReference type="SAM" id="MobiDB-lite"/>
    </source>
</evidence>
<dbReference type="Pfam" id="PF25361">
    <property type="entry name" value="AAA_lid_RFC1"/>
    <property type="match status" value="1"/>
</dbReference>
<evidence type="ECO:0000256" key="2">
    <source>
        <dbReference type="ARBA" id="ARBA00022741"/>
    </source>
</evidence>
<dbReference type="AlphaFoldDB" id="A0A8R1HW21"/>